<dbReference type="Proteomes" id="UP000002038">
    <property type="component" value="Unassembled WGS sequence"/>
</dbReference>
<dbReference type="AlphaFoldDB" id="A0A179UNF9"/>
<keyword evidence="2" id="KW-1185">Reference proteome</keyword>
<accession>A0A179UNF9</accession>
<dbReference type="GeneID" id="42528089"/>
<organism evidence="1 2">
    <name type="scientific">Blastomyces gilchristii (strain SLH14081)</name>
    <name type="common">Blastomyces dermatitidis</name>
    <dbReference type="NCBI Taxonomy" id="559298"/>
    <lineage>
        <taxon>Eukaryota</taxon>
        <taxon>Fungi</taxon>
        <taxon>Dikarya</taxon>
        <taxon>Ascomycota</taxon>
        <taxon>Pezizomycotina</taxon>
        <taxon>Eurotiomycetes</taxon>
        <taxon>Eurotiomycetidae</taxon>
        <taxon>Onygenales</taxon>
        <taxon>Ajellomycetaceae</taxon>
        <taxon>Blastomyces</taxon>
    </lineage>
</organism>
<sequence length="90" mass="10096">MVIDDILNEIKATKEKYNLTSTSELQLGMVDDVVDYTGSRRLTAGVLRSLSEQLGEMVDSRNVSRLPEPEIDRGCLDFAAVRFCPFSQQL</sequence>
<dbReference type="RefSeq" id="XP_031578043.1">
    <property type="nucleotide sequence ID" value="XM_031721477.1"/>
</dbReference>
<reference evidence="2" key="1">
    <citation type="journal article" date="2015" name="PLoS Genet.">
        <title>The dynamic genome and transcriptome of the human fungal pathogen Blastomyces and close relative Emmonsia.</title>
        <authorList>
            <person name="Munoz J.F."/>
            <person name="Gauthier G.M."/>
            <person name="Desjardins C.A."/>
            <person name="Gallo J.E."/>
            <person name="Holder J."/>
            <person name="Sullivan T.D."/>
            <person name="Marty A.J."/>
            <person name="Carmen J.C."/>
            <person name="Chen Z."/>
            <person name="Ding L."/>
            <person name="Gujja S."/>
            <person name="Magrini V."/>
            <person name="Misas E."/>
            <person name="Mitreva M."/>
            <person name="Priest M."/>
            <person name="Saif S."/>
            <person name="Whiston E.A."/>
            <person name="Young S."/>
            <person name="Zeng Q."/>
            <person name="Goldman W.E."/>
            <person name="Mardis E.R."/>
            <person name="Taylor J.W."/>
            <person name="McEwen J.G."/>
            <person name="Clay O.K."/>
            <person name="Klein B.S."/>
            <person name="Cuomo C.A."/>
        </authorList>
    </citation>
    <scope>NUCLEOTIDE SEQUENCE [LARGE SCALE GENOMIC DNA]</scope>
    <source>
        <strain evidence="2">SLH14081</strain>
    </source>
</reference>
<gene>
    <name evidence="1" type="ORF">BDBG_03958</name>
</gene>
<protein>
    <submittedName>
        <fullName evidence="1">Glycosyl transferase</fullName>
    </submittedName>
</protein>
<proteinExistence type="predicted"/>
<evidence type="ECO:0000313" key="2">
    <source>
        <dbReference type="Proteomes" id="UP000002038"/>
    </source>
</evidence>
<dbReference type="OrthoDB" id="409543at2759"/>
<name>A0A179UNF9_BLAGS</name>
<dbReference type="EMBL" id="GG657453">
    <property type="protein sequence ID" value="OAT07952.1"/>
    <property type="molecule type" value="Genomic_DNA"/>
</dbReference>
<dbReference type="KEGG" id="bgh:BDBG_03958"/>
<evidence type="ECO:0000313" key="1">
    <source>
        <dbReference type="EMBL" id="OAT07952.1"/>
    </source>
</evidence>
<dbReference type="VEuPathDB" id="FungiDB:BDBG_03958"/>
<keyword evidence="1" id="KW-0808">Transferase</keyword>
<dbReference type="GO" id="GO:0016740">
    <property type="term" value="F:transferase activity"/>
    <property type="evidence" value="ECO:0007669"/>
    <property type="project" value="UniProtKB-KW"/>
</dbReference>